<sequence>MIVSEKWPFFNLLSLAAKSFSLHPRAEVLEDAWEARIQSGDGVVSDCGLAQGEVVRIITHLQLASVVPCVSAKIHGRRGARESRSVCPLRPTSSCSVNMAFRIERFNSVQ</sequence>
<evidence type="ECO:0000313" key="1">
    <source>
        <dbReference type="EMBL" id="CAI6339196.1"/>
    </source>
</evidence>
<comment type="caution">
    <text evidence="1">The sequence shown here is derived from an EMBL/GenBank/DDBJ whole genome shotgun (WGS) entry which is preliminary data.</text>
</comment>
<gene>
    <name evidence="1" type="ORF">PDIGIT_LOCUS12344</name>
</gene>
<reference evidence="1" key="1">
    <citation type="submission" date="2023-01" db="EMBL/GenBank/DDBJ databases">
        <authorList>
            <person name="Van Ghelder C."/>
            <person name="Rancurel C."/>
        </authorList>
    </citation>
    <scope>NUCLEOTIDE SEQUENCE</scope>
    <source>
        <strain evidence="1">CNCM I-4278</strain>
    </source>
</reference>
<dbReference type="Proteomes" id="UP001152607">
    <property type="component" value="Unassembled WGS sequence"/>
</dbReference>
<accession>A0A9W4UN23</accession>
<dbReference type="AlphaFoldDB" id="A0A9W4UN23"/>
<evidence type="ECO:0000313" key="2">
    <source>
        <dbReference type="Proteomes" id="UP001152607"/>
    </source>
</evidence>
<dbReference type="EMBL" id="CAOQHR010000009">
    <property type="protein sequence ID" value="CAI6339196.1"/>
    <property type="molecule type" value="Genomic_DNA"/>
</dbReference>
<proteinExistence type="predicted"/>
<protein>
    <submittedName>
        <fullName evidence="1">Uncharacterized protein</fullName>
    </submittedName>
</protein>
<organism evidence="1 2">
    <name type="scientific">Periconia digitata</name>
    <dbReference type="NCBI Taxonomy" id="1303443"/>
    <lineage>
        <taxon>Eukaryota</taxon>
        <taxon>Fungi</taxon>
        <taxon>Dikarya</taxon>
        <taxon>Ascomycota</taxon>
        <taxon>Pezizomycotina</taxon>
        <taxon>Dothideomycetes</taxon>
        <taxon>Pleosporomycetidae</taxon>
        <taxon>Pleosporales</taxon>
        <taxon>Massarineae</taxon>
        <taxon>Periconiaceae</taxon>
        <taxon>Periconia</taxon>
    </lineage>
</organism>
<name>A0A9W4UN23_9PLEO</name>
<keyword evidence="2" id="KW-1185">Reference proteome</keyword>